<evidence type="ECO:0000256" key="6">
    <source>
        <dbReference type="SAM" id="MobiDB-lite"/>
    </source>
</evidence>
<feature type="transmembrane region" description="Helical" evidence="7">
    <location>
        <begin position="135"/>
        <end position="161"/>
    </location>
</feature>
<protein>
    <submittedName>
        <fullName evidence="8">AI-2E family transporter</fullName>
    </submittedName>
</protein>
<dbReference type="GO" id="GO:0055085">
    <property type="term" value="P:transmembrane transport"/>
    <property type="evidence" value="ECO:0007669"/>
    <property type="project" value="TreeGrafter"/>
</dbReference>
<dbReference type="PANTHER" id="PTHR21716:SF62">
    <property type="entry name" value="TRANSPORT PROTEIN YDBI-RELATED"/>
    <property type="match status" value="1"/>
</dbReference>
<accession>A0AA96WJD3</accession>
<dbReference type="AlphaFoldDB" id="A0AA96WJD3"/>
<feature type="transmembrane region" description="Helical" evidence="7">
    <location>
        <begin position="6"/>
        <end position="37"/>
    </location>
</feature>
<evidence type="ECO:0000256" key="1">
    <source>
        <dbReference type="ARBA" id="ARBA00004141"/>
    </source>
</evidence>
<evidence type="ECO:0000256" key="2">
    <source>
        <dbReference type="ARBA" id="ARBA00009773"/>
    </source>
</evidence>
<evidence type="ECO:0000313" key="8">
    <source>
        <dbReference type="EMBL" id="WNZ23301.1"/>
    </source>
</evidence>
<feature type="transmembrane region" description="Helical" evidence="7">
    <location>
        <begin position="58"/>
        <end position="80"/>
    </location>
</feature>
<keyword evidence="3 7" id="KW-0812">Transmembrane</keyword>
<evidence type="ECO:0000256" key="7">
    <source>
        <dbReference type="SAM" id="Phobius"/>
    </source>
</evidence>
<keyword evidence="4 7" id="KW-1133">Transmembrane helix</keyword>
<dbReference type="Pfam" id="PF01594">
    <property type="entry name" value="AI-2E_transport"/>
    <property type="match status" value="1"/>
</dbReference>
<keyword evidence="5 7" id="KW-0472">Membrane</keyword>
<feature type="transmembrane region" description="Helical" evidence="7">
    <location>
        <begin position="195"/>
        <end position="218"/>
    </location>
</feature>
<sequence length="403" mass="44893">MKLGRWIGLLVLLVALYLVWRIRQVLLLIFTAMILTIPLNRLVKRWQQLGMQRGIANLLAFLTLLTFLLLFGGLIVPPLVEQGQHLIQLVGLALERLLVWLLQLQSQLPEAWRPVSANSLTQQAQLLLGWIVNHFFALFSDLLTLLLHGLLVLVLTVMLLANPAAYRRGAIRLVPAFYRKRVDTLLAECENRLAVWMQITLWEMLAVGLATAVVLGLLRVPLVLPNAAIAGFLEIMPHLGVFLSLIPPVAAAWLSSPEKAIAVVVLYLVIQVGKYQLLHPFLHRQFLSDNVTSHSRHRSFSPAPLTATREESLGQKNIDRPAQRPGALLPALLLLAQLSLAFFCGLTGLLLAVPLVIVTQVWVRAVLTDHSKGRQMDRDLETRECTTNGDEFNSLAGSKSKQI</sequence>
<proteinExistence type="inferred from homology"/>
<comment type="subcellular location">
    <subcellularLocation>
        <location evidence="1">Membrane</location>
        <topology evidence="1">Multi-pass membrane protein</topology>
    </subcellularLocation>
</comment>
<dbReference type="EMBL" id="CP053586">
    <property type="protein sequence ID" value="WNZ23301.1"/>
    <property type="molecule type" value="Genomic_DNA"/>
</dbReference>
<evidence type="ECO:0000256" key="3">
    <source>
        <dbReference type="ARBA" id="ARBA00022692"/>
    </source>
</evidence>
<evidence type="ECO:0000256" key="5">
    <source>
        <dbReference type="ARBA" id="ARBA00023136"/>
    </source>
</evidence>
<comment type="similarity">
    <text evidence="2">Belongs to the autoinducer-2 exporter (AI-2E) (TC 2.A.86) family.</text>
</comment>
<evidence type="ECO:0000256" key="4">
    <source>
        <dbReference type="ARBA" id="ARBA00022989"/>
    </source>
</evidence>
<dbReference type="PANTHER" id="PTHR21716">
    <property type="entry name" value="TRANSMEMBRANE PROTEIN"/>
    <property type="match status" value="1"/>
</dbReference>
<name>A0AA96WJD3_9CYAN</name>
<feature type="compositionally biased region" description="Basic and acidic residues" evidence="6">
    <location>
        <begin position="308"/>
        <end position="319"/>
    </location>
</feature>
<dbReference type="RefSeq" id="WP_316434919.1">
    <property type="nucleotide sequence ID" value="NZ_CP053586.1"/>
</dbReference>
<dbReference type="GO" id="GO:0016020">
    <property type="term" value="C:membrane"/>
    <property type="evidence" value="ECO:0007669"/>
    <property type="project" value="UniProtKB-SubCell"/>
</dbReference>
<feature type="transmembrane region" description="Helical" evidence="7">
    <location>
        <begin position="260"/>
        <end position="278"/>
    </location>
</feature>
<feature type="transmembrane region" description="Helical" evidence="7">
    <location>
        <begin position="230"/>
        <end position="254"/>
    </location>
</feature>
<gene>
    <name evidence="8" type="ORF">HJG54_10850</name>
</gene>
<reference evidence="8" key="1">
    <citation type="submission" date="2020-05" db="EMBL/GenBank/DDBJ databases">
        <authorList>
            <person name="Zhu T."/>
            <person name="Keshari N."/>
            <person name="Lu X."/>
        </authorList>
    </citation>
    <scope>NUCLEOTIDE SEQUENCE</scope>
    <source>
        <strain evidence="8">NK1-12</strain>
    </source>
</reference>
<organism evidence="8">
    <name type="scientific">Leptolyngbya sp. NK1-12</name>
    <dbReference type="NCBI Taxonomy" id="2547451"/>
    <lineage>
        <taxon>Bacteria</taxon>
        <taxon>Bacillati</taxon>
        <taxon>Cyanobacteriota</taxon>
        <taxon>Cyanophyceae</taxon>
        <taxon>Leptolyngbyales</taxon>
        <taxon>Leptolyngbyaceae</taxon>
        <taxon>Leptolyngbya group</taxon>
        <taxon>Leptolyngbya</taxon>
    </lineage>
</organism>
<dbReference type="InterPro" id="IPR002549">
    <property type="entry name" value="AI-2E-like"/>
</dbReference>
<feature type="region of interest" description="Disordered" evidence="6">
    <location>
        <begin position="294"/>
        <end position="319"/>
    </location>
</feature>